<evidence type="ECO:0000313" key="2">
    <source>
        <dbReference type="Proteomes" id="UP000593566"/>
    </source>
</evidence>
<reference evidence="1 2" key="1">
    <citation type="journal article" date="2020" name="Genomics">
        <title>Complete, high-quality genomes from long-read metagenomic sequencing of two wolf lichen thalli reveals enigmatic genome architecture.</title>
        <authorList>
            <person name="McKenzie S.K."/>
            <person name="Walston R.F."/>
            <person name="Allen J.L."/>
        </authorList>
    </citation>
    <scope>NUCLEOTIDE SEQUENCE [LARGE SCALE GENOMIC DNA]</scope>
    <source>
        <strain evidence="1">WasteWater1</strain>
    </source>
</reference>
<proteinExistence type="predicted"/>
<dbReference type="EMBL" id="JACCJB010000014">
    <property type="protein sequence ID" value="KAF6221563.1"/>
    <property type="molecule type" value="Genomic_DNA"/>
</dbReference>
<sequence>MTDNGTFPDGNKSLTLIGGFAIGLALAENVKSGAESAEDLETIVRRFGSDNLPRYIGEKVGLVQVLVSDYMCSAKVAEAEEVTMIMFVRTILDALYLDTGMSGVKSSLGKCDGVLGKRSKSEPGADAAMGYLDVFDEPYGEDEGEGKRTRADIVEICGAV</sequence>
<keyword evidence="2" id="KW-1185">Reference proteome</keyword>
<organism evidence="1 2">
    <name type="scientific">Letharia lupina</name>
    <dbReference type="NCBI Taxonomy" id="560253"/>
    <lineage>
        <taxon>Eukaryota</taxon>
        <taxon>Fungi</taxon>
        <taxon>Dikarya</taxon>
        <taxon>Ascomycota</taxon>
        <taxon>Pezizomycotina</taxon>
        <taxon>Lecanoromycetes</taxon>
        <taxon>OSLEUM clade</taxon>
        <taxon>Lecanoromycetidae</taxon>
        <taxon>Lecanorales</taxon>
        <taxon>Lecanorineae</taxon>
        <taxon>Parmeliaceae</taxon>
        <taxon>Letharia</taxon>
    </lineage>
</organism>
<protein>
    <submittedName>
        <fullName evidence="1">Uncharacterized protein</fullName>
    </submittedName>
</protein>
<dbReference type="RefSeq" id="XP_037150998.1">
    <property type="nucleotide sequence ID" value="XM_037293345.1"/>
</dbReference>
<dbReference type="GeneID" id="59330832"/>
<dbReference type="Proteomes" id="UP000593566">
    <property type="component" value="Unassembled WGS sequence"/>
</dbReference>
<name>A0A8H6CDJ3_9LECA</name>
<dbReference type="AlphaFoldDB" id="A0A8H6CDJ3"/>
<evidence type="ECO:0000313" key="1">
    <source>
        <dbReference type="EMBL" id="KAF6221563.1"/>
    </source>
</evidence>
<gene>
    <name evidence="1" type="ORF">HO133_002419</name>
</gene>
<comment type="caution">
    <text evidence="1">The sequence shown here is derived from an EMBL/GenBank/DDBJ whole genome shotgun (WGS) entry which is preliminary data.</text>
</comment>
<accession>A0A8H6CDJ3</accession>